<reference evidence="1 2" key="1">
    <citation type="submission" date="2019-04" db="EMBL/GenBank/DDBJ databases">
        <title>Chitiniphilus eburnea sp. nov., a novel chitinolytic bacterium isolated from aquaculture sludge.</title>
        <authorList>
            <person name="Sheng M."/>
        </authorList>
    </citation>
    <scope>NUCLEOTIDE SEQUENCE [LARGE SCALE GENOMIC DNA]</scope>
    <source>
        <strain evidence="1 2">HX-2-15</strain>
    </source>
</reference>
<dbReference type="AlphaFoldDB" id="A0A4U0PGE6"/>
<dbReference type="Proteomes" id="UP000310016">
    <property type="component" value="Unassembled WGS sequence"/>
</dbReference>
<dbReference type="EMBL" id="SUMF01000029">
    <property type="protein sequence ID" value="TJZ66849.1"/>
    <property type="molecule type" value="Genomic_DNA"/>
</dbReference>
<organism evidence="1 2">
    <name type="scientific">Chitiniphilus eburneus</name>
    <dbReference type="NCBI Taxonomy" id="2571148"/>
    <lineage>
        <taxon>Bacteria</taxon>
        <taxon>Pseudomonadati</taxon>
        <taxon>Pseudomonadota</taxon>
        <taxon>Betaproteobacteria</taxon>
        <taxon>Neisseriales</taxon>
        <taxon>Chitinibacteraceae</taxon>
        <taxon>Chitiniphilus</taxon>
    </lineage>
</organism>
<name>A0A4U0PGE6_9NEIS</name>
<dbReference type="RefSeq" id="WP_136774608.1">
    <property type="nucleotide sequence ID" value="NZ_CP156074.1"/>
</dbReference>
<proteinExistence type="predicted"/>
<protein>
    <submittedName>
        <fullName evidence="1">Uncharacterized protein</fullName>
    </submittedName>
</protein>
<accession>A0A4U0PGE6</accession>
<evidence type="ECO:0000313" key="1">
    <source>
        <dbReference type="EMBL" id="TJZ66849.1"/>
    </source>
</evidence>
<comment type="caution">
    <text evidence="1">The sequence shown here is derived from an EMBL/GenBank/DDBJ whole genome shotgun (WGS) entry which is preliminary data.</text>
</comment>
<evidence type="ECO:0000313" key="2">
    <source>
        <dbReference type="Proteomes" id="UP000310016"/>
    </source>
</evidence>
<dbReference type="OrthoDB" id="2081020at2"/>
<gene>
    <name evidence="1" type="ORF">FAZ21_16835</name>
</gene>
<keyword evidence="2" id="KW-1185">Reference proteome</keyword>
<sequence length="147" mass="17306">MKPLVEFFKASGEVLSILRFEKNNQKRVRLLAILKAIHMGVAEGKAFDMFGEFYSPEWILEQKSQADENNLKVLERYEVVLWAGVEEIFRLSTAGDWDELQDLADTLHCLGDAIQNKHGWDEPGFWACYLLPYEKRWNKMLFSRYKR</sequence>